<feature type="region of interest" description="Disordered" evidence="5">
    <location>
        <begin position="199"/>
        <end position="244"/>
    </location>
</feature>
<evidence type="ECO:0000256" key="2">
    <source>
        <dbReference type="ARBA" id="ARBA00022771"/>
    </source>
</evidence>
<comment type="caution">
    <text evidence="7">The sequence shown here is derived from an EMBL/GenBank/DDBJ whole genome shotgun (WGS) entry which is preliminary data.</text>
</comment>
<reference evidence="7 8" key="1">
    <citation type="submission" date="2019-01" db="EMBL/GenBank/DDBJ databases">
        <title>Sequencing of cultivated peanut Arachis hypogaea provides insights into genome evolution and oil improvement.</title>
        <authorList>
            <person name="Chen X."/>
        </authorList>
    </citation>
    <scope>NUCLEOTIDE SEQUENCE [LARGE SCALE GENOMIC DNA]</scope>
    <source>
        <strain evidence="8">cv. Fuhuasheng</strain>
        <tissue evidence="7">Leaves</tissue>
    </source>
</reference>
<dbReference type="PANTHER" id="PTHR31973">
    <property type="entry name" value="POLYPROTEIN, PUTATIVE-RELATED"/>
    <property type="match status" value="1"/>
</dbReference>
<evidence type="ECO:0000313" key="8">
    <source>
        <dbReference type="Proteomes" id="UP000289738"/>
    </source>
</evidence>
<dbReference type="PANTHER" id="PTHR31973:SF195">
    <property type="entry name" value="MUDR FAMILY TRANSPOSASE"/>
    <property type="match status" value="1"/>
</dbReference>
<dbReference type="PROSITE" id="PS50966">
    <property type="entry name" value="ZF_SWIM"/>
    <property type="match status" value="1"/>
</dbReference>
<protein>
    <recommendedName>
        <fullName evidence="6">SWIM-type domain-containing protein</fullName>
    </recommendedName>
</protein>
<dbReference type="InterPro" id="IPR007527">
    <property type="entry name" value="Znf_SWIM"/>
</dbReference>
<dbReference type="InterPro" id="IPR004332">
    <property type="entry name" value="Transposase_MuDR"/>
</dbReference>
<dbReference type="Proteomes" id="UP000289738">
    <property type="component" value="Chromosome B01"/>
</dbReference>
<proteinExistence type="predicted"/>
<accession>A0A445AS06</accession>
<keyword evidence="3" id="KW-0862">Zinc</keyword>
<dbReference type="STRING" id="3818.A0A445AS06"/>
<dbReference type="InterPro" id="IPR006564">
    <property type="entry name" value="Znf_PMZ"/>
</dbReference>
<evidence type="ECO:0000259" key="6">
    <source>
        <dbReference type="PROSITE" id="PS50966"/>
    </source>
</evidence>
<dbReference type="Pfam" id="PF04434">
    <property type="entry name" value="SWIM"/>
    <property type="match status" value="1"/>
</dbReference>
<dbReference type="AlphaFoldDB" id="A0A445AS06"/>
<evidence type="ECO:0000256" key="3">
    <source>
        <dbReference type="ARBA" id="ARBA00022833"/>
    </source>
</evidence>
<dbReference type="OrthoDB" id="683469at2759"/>
<gene>
    <name evidence="7" type="ORF">Ahy_B01g053566</name>
</gene>
<keyword evidence="2 4" id="KW-0863">Zinc-finger</keyword>
<keyword evidence="1" id="KW-0479">Metal-binding</keyword>
<dbReference type="InterPro" id="IPR018289">
    <property type="entry name" value="MULE_transposase_dom"/>
</dbReference>
<evidence type="ECO:0000256" key="1">
    <source>
        <dbReference type="ARBA" id="ARBA00022723"/>
    </source>
</evidence>
<dbReference type="SMART" id="SM00575">
    <property type="entry name" value="ZnF_PMZ"/>
    <property type="match status" value="1"/>
</dbReference>
<dbReference type="Pfam" id="PF03108">
    <property type="entry name" value="DBD_Tnp_Mut"/>
    <property type="match status" value="1"/>
</dbReference>
<keyword evidence="8" id="KW-1185">Reference proteome</keyword>
<evidence type="ECO:0000256" key="5">
    <source>
        <dbReference type="SAM" id="MobiDB-lite"/>
    </source>
</evidence>
<evidence type="ECO:0000256" key="4">
    <source>
        <dbReference type="PROSITE-ProRule" id="PRU00325"/>
    </source>
</evidence>
<feature type="compositionally biased region" description="Low complexity" evidence="5">
    <location>
        <begin position="232"/>
        <end position="242"/>
    </location>
</feature>
<name>A0A445AS06_ARAHY</name>
<evidence type="ECO:0000313" key="7">
    <source>
        <dbReference type="EMBL" id="RYR29217.1"/>
    </source>
</evidence>
<dbReference type="Pfam" id="PF10551">
    <property type="entry name" value="MULE"/>
    <property type="match status" value="1"/>
</dbReference>
<sequence length="884" mass="98902">MAESVFLLVHHRGKIDENTSEGVTFSSKKQIGVFINPSTSLDDLRNSILQKLGKCGKRLVKQMFFRIPISLRQGYVKFGKYEMLGDDDIRVIFHSHARFPDLGAMELFAKMADVEGSSGGSAPNPPTIGVDGASSAIPIRHDVTAHVSSPSFAADLAVHAEDRDCMGDVRTFGELAAAIREGPVLDGATTFMEVRDGDPAAEAIGDDDSDSEPPVIGDESDDEDDTRPVAPSQGQTSSQTQQYPPHFSTLDLEAMNQPAFPGRQVSSIHRDEHGMHGAEEFEVGQRFQSKEEAVLMVKNYNIRRGVQYKVFESDQLKYHGKCVQFGNGCNWLIRVTMRQRKGYWEVRKYNGPHTCLATELSTDHRQLDYHVICASILSLVMADAAISVKVLQNAVSTTYGFKPSYRKVWMAKQKAIAQIYGDWEESYNIIPRWIIEVQMYMPGSIAVLRTSPVRSGNAVDESRVFFHRLFWTFPPCVEAFKHCKPLISIDGTHLYGKYGGTLLMAIAQDGNSNILPVAFGLVEGENTESWKFFLTHLRQHVTPQPGILVISDRHNAIKAALVAEDGGWLPPAAYRAYCARHIAANFALNFKSKDARKILVNAAYAKSEQEHQYYMEILRSEDPAMVEWCSRIGLGLWTQYRDGGRRYGHMTTNISECINAVLKGTRNLPVGSLVKSTYGRLAELFVRKGKEAEMQLGARQEFSQMLMRAIEKNKQASRNMRVELYDRGNTEFVVDEIAPTGGRIALTACRVSLSARTCDCGYFQALHYPCRHVLAACSYCRLDWRTYVDDVYRLTTIFNVYKMGFSPPMADDLLPLYEGPQVIPDPGMMRATVGRPRTTRIRNSMDEPEPDRTKRCGMCRVPGHTRRQCPLRAGASGHHEGSNA</sequence>
<dbReference type="EMBL" id="SDMP01000011">
    <property type="protein sequence ID" value="RYR29217.1"/>
    <property type="molecule type" value="Genomic_DNA"/>
</dbReference>
<feature type="domain" description="SWIM-type" evidence="6">
    <location>
        <begin position="749"/>
        <end position="781"/>
    </location>
</feature>
<dbReference type="GO" id="GO:0008270">
    <property type="term" value="F:zinc ion binding"/>
    <property type="evidence" value="ECO:0007669"/>
    <property type="project" value="UniProtKB-KW"/>
</dbReference>
<organism evidence="7 8">
    <name type="scientific">Arachis hypogaea</name>
    <name type="common">Peanut</name>
    <dbReference type="NCBI Taxonomy" id="3818"/>
    <lineage>
        <taxon>Eukaryota</taxon>
        <taxon>Viridiplantae</taxon>
        <taxon>Streptophyta</taxon>
        <taxon>Embryophyta</taxon>
        <taxon>Tracheophyta</taxon>
        <taxon>Spermatophyta</taxon>
        <taxon>Magnoliopsida</taxon>
        <taxon>eudicotyledons</taxon>
        <taxon>Gunneridae</taxon>
        <taxon>Pentapetalae</taxon>
        <taxon>rosids</taxon>
        <taxon>fabids</taxon>
        <taxon>Fabales</taxon>
        <taxon>Fabaceae</taxon>
        <taxon>Papilionoideae</taxon>
        <taxon>50 kb inversion clade</taxon>
        <taxon>dalbergioids sensu lato</taxon>
        <taxon>Dalbergieae</taxon>
        <taxon>Pterocarpus clade</taxon>
        <taxon>Arachis</taxon>
    </lineage>
</organism>